<dbReference type="PRINTS" id="PR00261">
    <property type="entry name" value="LDLRECEPTOR"/>
</dbReference>
<dbReference type="GO" id="GO:0005886">
    <property type="term" value="C:plasma membrane"/>
    <property type="evidence" value="ECO:0007669"/>
    <property type="project" value="TreeGrafter"/>
</dbReference>
<evidence type="ECO:0000256" key="10">
    <source>
        <dbReference type="ARBA" id="ARBA00023180"/>
    </source>
</evidence>
<dbReference type="AlphaFoldDB" id="A0A814GUT5"/>
<dbReference type="PANTHER" id="PTHR22722">
    <property type="entry name" value="LOW-DENSITY LIPOPROTEIN RECEPTOR-RELATED PROTEIN 2-RELATED"/>
    <property type="match status" value="1"/>
</dbReference>
<dbReference type="SMART" id="SM00181">
    <property type="entry name" value="EGF"/>
    <property type="match status" value="3"/>
</dbReference>
<feature type="non-terminal residue" evidence="15">
    <location>
        <position position="1"/>
    </location>
</feature>
<dbReference type="InterPro" id="IPR036055">
    <property type="entry name" value="LDL_receptor-like_sf"/>
</dbReference>
<reference evidence="15" key="1">
    <citation type="submission" date="2021-02" db="EMBL/GenBank/DDBJ databases">
        <authorList>
            <person name="Nowell W R."/>
        </authorList>
    </citation>
    <scope>NUCLEOTIDE SEQUENCE</scope>
</reference>
<evidence type="ECO:0008006" key="17">
    <source>
        <dbReference type="Google" id="ProtNLM"/>
    </source>
</evidence>
<dbReference type="Proteomes" id="UP000663889">
    <property type="component" value="Unassembled WGS sequence"/>
</dbReference>
<feature type="disulfide bond" evidence="11">
    <location>
        <begin position="254"/>
        <end position="269"/>
    </location>
</feature>
<keyword evidence="10" id="KW-0325">Glycoprotein</keyword>
<dbReference type="Gene3D" id="4.10.400.10">
    <property type="entry name" value="Low-density Lipoprotein Receptor"/>
    <property type="match status" value="8"/>
</dbReference>
<dbReference type="PANTHER" id="PTHR22722:SF14">
    <property type="entry name" value="MEGALIN, ISOFORM A"/>
    <property type="match status" value="1"/>
</dbReference>
<dbReference type="CDD" id="cd00112">
    <property type="entry name" value="LDLa"/>
    <property type="match status" value="6"/>
</dbReference>
<dbReference type="GO" id="GO:0043235">
    <property type="term" value="C:receptor complex"/>
    <property type="evidence" value="ECO:0007669"/>
    <property type="project" value="TreeGrafter"/>
</dbReference>
<organism evidence="15 16">
    <name type="scientific">Rotaria sordida</name>
    <dbReference type="NCBI Taxonomy" id="392033"/>
    <lineage>
        <taxon>Eukaryota</taxon>
        <taxon>Metazoa</taxon>
        <taxon>Spiralia</taxon>
        <taxon>Gnathifera</taxon>
        <taxon>Rotifera</taxon>
        <taxon>Eurotatoria</taxon>
        <taxon>Bdelloidea</taxon>
        <taxon>Philodinida</taxon>
        <taxon>Philodinidae</taxon>
        <taxon>Rotaria</taxon>
    </lineage>
</organism>
<dbReference type="GO" id="GO:0006897">
    <property type="term" value="P:endocytosis"/>
    <property type="evidence" value="ECO:0007669"/>
    <property type="project" value="UniProtKB-KW"/>
</dbReference>
<gene>
    <name evidence="15" type="ORF">SEV965_LOCUS10778</name>
</gene>
<evidence type="ECO:0000256" key="9">
    <source>
        <dbReference type="ARBA" id="ARBA00023170"/>
    </source>
</evidence>
<evidence type="ECO:0000256" key="2">
    <source>
        <dbReference type="ARBA" id="ARBA00022536"/>
    </source>
</evidence>
<sequence length="1109" mass="127488">MMRLILIHIFLIINSLICYAEKQQISFDDVKKFNDSIICPSYLFRCDIIQCLPYAFVCNGEYNCQDKTDEANCSTAIINNDLCNTKYSINCEQDILHSTRLVDHGIRFEYTQPIQICIKRSSVCDGVIDCRNAIDEQCTQRNPLISCSRDEYHCKITNRCIPKTWLCNGINDCLDPYASDELDCPTITVKCSSDEFTCHLKNQCVPSDAICDGIQDCVDNSDESSTICRFRHFCTHDQFTCKSTKLCIPKSNLCDTITQCHDRSDEMSCSCPIEDYVSQKLFYRCGLTDKCLPKNIECYLKHECSSILINHNNDDKDDNECPSPSSLIERPCSINNTCLEENQYCRGYFNKRCVCQSGYRMNETTGICEDINECRERLVCDHYCINTLGSYRCACHENYQLKSDKHTCILRTNTFTPAFLFGLFDNGIHKLNMTYENELGKIKEWSINNNKTLITLTNHAYLIDHDPIENYIYFVECSVPIRPIIMSCPKTRGIFRINLNQSILQKELIIDGRDYTSIQSIAVDWLHRNIYFVNTRLQSIDVCRLNGSFCRILLHQTISDYLPQRIVLYPEKGLLFYTALVKSRAHHIVRIGMDGTNLKLLFTLKTTNDIDNVNYLRPLLTFDRLAHHLYFYNGLDKIFTLNMHGDILHIQYQAIHRFHSFKIFADKMYKTFLDVDTTNRSEFRINPKHAIGTTLLGPGFIFDLNRVVQTFHNENNCQELTCTKPSFSCSMNKKCITNADLCNNITDCLNGEDENDIICGHFCEWPSLSTCTKKYPNLCSDVEFYCDGKCVSISHRCDEHPYCYDGADEPFDCVNVTCPYEYFKCPSSGKCIPLEKVCDNFDDCPAIDRTNGISEDETSQACNFVLNHFNNITTTTISTTTEIHITCESSDLFRCKTSNFCINRTFVCDGDLDCSDSSDEENCDDKNNISSLSIIKDYTCMNGYRCAQQRHEQYDYIPLCIRLNELCDGITQCPLGDDEHKWRCQNCTNCDPISSFCEMINRLPVCQCKNGYIKIENGSCILENNLCNWSYGTCAHANISQKNDDLDLCLKKKSTVQTSDCQCDRGYEMQKIANNYVSCVIKSNRTIDMMLNRRTSFYLNQHGSVFAVK</sequence>
<feature type="disulfide bond" evidence="11">
    <location>
        <begin position="58"/>
        <end position="73"/>
    </location>
</feature>
<dbReference type="Pfam" id="PF00057">
    <property type="entry name" value="Ldl_recept_a"/>
    <property type="match status" value="5"/>
</dbReference>
<feature type="domain" description="EGF-like" evidence="14">
    <location>
        <begin position="331"/>
        <end position="369"/>
    </location>
</feature>
<accession>A0A814GUT5</accession>
<dbReference type="SMART" id="SM00179">
    <property type="entry name" value="EGF_CA"/>
    <property type="match status" value="1"/>
</dbReference>
<dbReference type="Gene3D" id="2.10.25.10">
    <property type="entry name" value="Laminin"/>
    <property type="match status" value="1"/>
</dbReference>
<evidence type="ECO:0000256" key="5">
    <source>
        <dbReference type="ARBA" id="ARBA00022737"/>
    </source>
</evidence>
<evidence type="ECO:0000259" key="13">
    <source>
        <dbReference type="SMART" id="SM00179"/>
    </source>
</evidence>
<dbReference type="Pfam" id="PF07645">
    <property type="entry name" value="EGF_CA"/>
    <property type="match status" value="1"/>
</dbReference>
<dbReference type="InterPro" id="IPR049883">
    <property type="entry name" value="NOTCH1_EGF-like"/>
</dbReference>
<evidence type="ECO:0000256" key="8">
    <source>
        <dbReference type="ARBA" id="ARBA00023157"/>
    </source>
</evidence>
<evidence type="ECO:0000256" key="1">
    <source>
        <dbReference type="ARBA" id="ARBA00004479"/>
    </source>
</evidence>
<evidence type="ECO:0000256" key="7">
    <source>
        <dbReference type="ARBA" id="ARBA00023136"/>
    </source>
</evidence>
<dbReference type="SUPFAM" id="SSF57424">
    <property type="entry name" value="LDL receptor-like module"/>
    <property type="match status" value="7"/>
</dbReference>
<keyword evidence="5" id="KW-0677">Repeat</keyword>
<dbReference type="PROSITE" id="PS01187">
    <property type="entry name" value="EGF_CA"/>
    <property type="match status" value="1"/>
</dbReference>
<dbReference type="SMART" id="SM00192">
    <property type="entry name" value="LDLa"/>
    <property type="match status" value="10"/>
</dbReference>
<name>A0A814GUT5_9BILA</name>
<feature type="domain" description="EGF-like" evidence="14">
    <location>
        <begin position="983"/>
        <end position="1021"/>
    </location>
</feature>
<dbReference type="Gene3D" id="2.120.10.30">
    <property type="entry name" value="TolB, C-terminal domain"/>
    <property type="match status" value="1"/>
</dbReference>
<dbReference type="InterPro" id="IPR002172">
    <property type="entry name" value="LDrepeatLR_classA_rpt"/>
</dbReference>
<dbReference type="GO" id="GO:0005509">
    <property type="term" value="F:calcium ion binding"/>
    <property type="evidence" value="ECO:0007669"/>
    <property type="project" value="InterPro"/>
</dbReference>
<dbReference type="PROSITE" id="PS50068">
    <property type="entry name" value="LDLRA_2"/>
    <property type="match status" value="10"/>
</dbReference>
<dbReference type="InterPro" id="IPR000742">
    <property type="entry name" value="EGF"/>
</dbReference>
<keyword evidence="9" id="KW-0675">Receptor</keyword>
<dbReference type="InterPro" id="IPR011042">
    <property type="entry name" value="6-blade_b-propeller_TolB-like"/>
</dbReference>
<dbReference type="EMBL" id="CAJNOU010000450">
    <property type="protein sequence ID" value="CAF1000896.1"/>
    <property type="molecule type" value="Genomic_DNA"/>
</dbReference>
<dbReference type="FunFam" id="2.10.25.10:FF:000009">
    <property type="entry name" value="Low-density lipoprotein receptor isoform 1"/>
    <property type="match status" value="1"/>
</dbReference>
<dbReference type="InterPro" id="IPR051221">
    <property type="entry name" value="LDLR-related"/>
</dbReference>
<feature type="disulfide bond" evidence="11">
    <location>
        <begin position="46"/>
        <end position="64"/>
    </location>
</feature>
<dbReference type="SUPFAM" id="SSF57196">
    <property type="entry name" value="EGF/Laminin"/>
    <property type="match status" value="1"/>
</dbReference>
<evidence type="ECO:0000256" key="3">
    <source>
        <dbReference type="ARBA" id="ARBA00022583"/>
    </source>
</evidence>
<keyword evidence="6" id="KW-1133">Transmembrane helix</keyword>
<keyword evidence="2" id="KW-0245">EGF-like domain</keyword>
<feature type="domain" description="EGF-like calcium-binding" evidence="13">
    <location>
        <begin position="370"/>
        <end position="409"/>
    </location>
</feature>
<evidence type="ECO:0000256" key="12">
    <source>
        <dbReference type="SAM" id="SignalP"/>
    </source>
</evidence>
<evidence type="ECO:0000256" key="4">
    <source>
        <dbReference type="ARBA" id="ARBA00022692"/>
    </source>
</evidence>
<dbReference type="InterPro" id="IPR018097">
    <property type="entry name" value="EGF_Ca-bd_CS"/>
</dbReference>
<dbReference type="InterPro" id="IPR000033">
    <property type="entry name" value="LDLR_classB_rpt"/>
</dbReference>
<evidence type="ECO:0000256" key="6">
    <source>
        <dbReference type="ARBA" id="ARBA00022989"/>
    </source>
</evidence>
<comment type="subcellular location">
    <subcellularLocation>
        <location evidence="1">Membrane</location>
        <topology evidence="1">Single-pass type I membrane protein</topology>
    </subcellularLocation>
</comment>
<dbReference type="SUPFAM" id="SSF63825">
    <property type="entry name" value="YWTD domain"/>
    <property type="match status" value="1"/>
</dbReference>
<keyword evidence="3" id="KW-0254">Endocytosis</keyword>
<protein>
    <recommendedName>
        <fullName evidence="17">Vitellogenin receptor</fullName>
    </recommendedName>
</protein>
<feature type="disulfide bond" evidence="11">
    <location>
        <begin position="908"/>
        <end position="923"/>
    </location>
</feature>
<comment type="caution">
    <text evidence="15">The sequence shown here is derived from an EMBL/GenBank/DDBJ whole genome shotgun (WGS) entry which is preliminary data.</text>
</comment>
<dbReference type="InterPro" id="IPR001881">
    <property type="entry name" value="EGF-like_Ca-bd_dom"/>
</dbReference>
<dbReference type="SMART" id="SM00135">
    <property type="entry name" value="LY"/>
    <property type="match status" value="1"/>
</dbReference>
<feature type="disulfide bond" evidence="11">
    <location>
        <begin position="39"/>
        <end position="51"/>
    </location>
</feature>
<keyword evidence="12" id="KW-0732">Signal</keyword>
<feature type="signal peptide" evidence="12">
    <location>
        <begin position="1"/>
        <end position="20"/>
    </location>
</feature>
<keyword evidence="4" id="KW-0812">Transmembrane</keyword>
<keyword evidence="7" id="KW-0472">Membrane</keyword>
<evidence type="ECO:0000313" key="16">
    <source>
        <dbReference type="Proteomes" id="UP000663889"/>
    </source>
</evidence>
<dbReference type="PROSITE" id="PS01209">
    <property type="entry name" value="LDLRA_1"/>
    <property type="match status" value="3"/>
</dbReference>
<feature type="domain" description="EGF-like" evidence="14">
    <location>
        <begin position="373"/>
        <end position="409"/>
    </location>
</feature>
<evidence type="ECO:0000256" key="11">
    <source>
        <dbReference type="PROSITE-ProRule" id="PRU00124"/>
    </source>
</evidence>
<dbReference type="GO" id="GO:0005041">
    <property type="term" value="F:low-density lipoprotein particle receptor activity"/>
    <property type="evidence" value="ECO:0007669"/>
    <property type="project" value="TreeGrafter"/>
</dbReference>
<evidence type="ECO:0000313" key="15">
    <source>
        <dbReference type="EMBL" id="CAF1000896.1"/>
    </source>
</evidence>
<comment type="caution">
    <text evidence="11">Lacks conserved residue(s) required for the propagation of feature annotation.</text>
</comment>
<keyword evidence="8 11" id="KW-1015">Disulfide bond</keyword>
<proteinExistence type="predicted"/>
<feature type="chain" id="PRO_5032643635" description="Vitellogenin receptor" evidence="12">
    <location>
        <begin position="21"/>
        <end position="1109"/>
    </location>
</feature>
<evidence type="ECO:0000259" key="14">
    <source>
        <dbReference type="SMART" id="SM00181"/>
    </source>
</evidence>
<dbReference type="InterPro" id="IPR023415">
    <property type="entry name" value="LDLR_class-A_CS"/>
</dbReference>